<evidence type="ECO:0000256" key="3">
    <source>
        <dbReference type="ARBA" id="ARBA00022741"/>
    </source>
</evidence>
<reference evidence="12 13" key="1">
    <citation type="submission" date="2016-02" db="EMBL/GenBank/DDBJ databases">
        <title>Genome analysis of coral dinoflagellate symbionts highlights evolutionary adaptations to a symbiotic lifestyle.</title>
        <authorList>
            <person name="Aranda M."/>
            <person name="Li Y."/>
            <person name="Liew Y.J."/>
            <person name="Baumgarten S."/>
            <person name="Simakov O."/>
            <person name="Wilson M."/>
            <person name="Piel J."/>
            <person name="Ashoor H."/>
            <person name="Bougouffa S."/>
            <person name="Bajic V.B."/>
            <person name="Ryu T."/>
            <person name="Ravasi T."/>
            <person name="Bayer T."/>
            <person name="Micklem G."/>
            <person name="Kim H."/>
            <person name="Bhak J."/>
            <person name="Lajeunesse T.C."/>
            <person name="Voolstra C.R."/>
        </authorList>
    </citation>
    <scope>NUCLEOTIDE SEQUENCE [LARGE SCALE GENOMIC DNA]</scope>
    <source>
        <strain evidence="12 13">CCMP2467</strain>
    </source>
</reference>
<dbReference type="InterPro" id="IPR020058">
    <property type="entry name" value="Glu/Gln-tRNA-synth_Ib_cat-dom"/>
</dbReference>
<evidence type="ECO:0000259" key="11">
    <source>
        <dbReference type="Pfam" id="PF20974"/>
    </source>
</evidence>
<dbReference type="GO" id="GO:0005829">
    <property type="term" value="C:cytosol"/>
    <property type="evidence" value="ECO:0007669"/>
    <property type="project" value="TreeGrafter"/>
</dbReference>
<dbReference type="SUPFAM" id="SSF52374">
    <property type="entry name" value="Nucleotidylyl transferase"/>
    <property type="match status" value="1"/>
</dbReference>
<dbReference type="Gene3D" id="1.10.1160.10">
    <property type="entry name" value="Glutamyl-trna Synthetase, Domain 2"/>
    <property type="match status" value="1"/>
</dbReference>
<dbReference type="InterPro" id="IPR011035">
    <property type="entry name" value="Ribosomal_bL25/Gln-tRNA_synth"/>
</dbReference>
<keyword evidence="2 12" id="KW-0436">Ligase</keyword>
<keyword evidence="4" id="KW-0067">ATP-binding</keyword>
<dbReference type="GO" id="GO:0005524">
    <property type="term" value="F:ATP binding"/>
    <property type="evidence" value="ECO:0007669"/>
    <property type="project" value="UniProtKB-KW"/>
</dbReference>
<evidence type="ECO:0000256" key="7">
    <source>
        <dbReference type="SAM" id="MobiDB-lite"/>
    </source>
</evidence>
<protein>
    <submittedName>
        <fullName evidence="12">Glutamine--tRNA ligase</fullName>
    </submittedName>
</protein>
<keyword evidence="3" id="KW-0547">Nucleotide-binding</keyword>
<evidence type="ECO:0000256" key="6">
    <source>
        <dbReference type="ARBA" id="ARBA00023146"/>
    </source>
</evidence>
<evidence type="ECO:0000256" key="5">
    <source>
        <dbReference type="ARBA" id="ARBA00022917"/>
    </source>
</evidence>
<dbReference type="SUPFAM" id="SSF50715">
    <property type="entry name" value="Ribosomal protein L25-like"/>
    <property type="match status" value="1"/>
</dbReference>
<dbReference type="PANTHER" id="PTHR43097:SF5">
    <property type="entry name" value="GLUTAMATE--TRNA LIGASE"/>
    <property type="match status" value="1"/>
</dbReference>
<dbReference type="Proteomes" id="UP000186817">
    <property type="component" value="Unassembled WGS sequence"/>
</dbReference>
<dbReference type="InterPro" id="IPR020056">
    <property type="entry name" value="Rbsml_bL25/Gln-tRNA_synth_N"/>
</dbReference>
<keyword evidence="8" id="KW-0812">Transmembrane</keyword>
<evidence type="ECO:0000256" key="8">
    <source>
        <dbReference type="SAM" id="Phobius"/>
    </source>
</evidence>
<feature type="domain" description="Glutamyl/glutaminyl-tRNA synthetase class Ib catalytic" evidence="9">
    <location>
        <begin position="336"/>
        <end position="393"/>
    </location>
</feature>
<feature type="compositionally biased region" description="Basic and acidic residues" evidence="7">
    <location>
        <begin position="243"/>
        <end position="266"/>
    </location>
</feature>
<dbReference type="AlphaFoldDB" id="A0A1Q9CSK5"/>
<evidence type="ECO:0000313" key="13">
    <source>
        <dbReference type="Proteomes" id="UP000186817"/>
    </source>
</evidence>
<dbReference type="GO" id="GO:0004819">
    <property type="term" value="F:glutamine-tRNA ligase activity"/>
    <property type="evidence" value="ECO:0007669"/>
    <property type="project" value="TreeGrafter"/>
</dbReference>
<evidence type="ECO:0000259" key="9">
    <source>
        <dbReference type="Pfam" id="PF00749"/>
    </source>
</evidence>
<feature type="domain" description="Glutamyl/glutaminyl-tRNA synthetase class Ib catalytic" evidence="9">
    <location>
        <begin position="141"/>
        <end position="179"/>
    </location>
</feature>
<proteinExistence type="predicted"/>
<dbReference type="InterPro" id="IPR049437">
    <property type="entry name" value="tRNA-synt_1c_C2"/>
</dbReference>
<evidence type="ECO:0000256" key="4">
    <source>
        <dbReference type="ARBA" id="ARBA00022840"/>
    </source>
</evidence>
<keyword evidence="13" id="KW-1185">Reference proteome</keyword>
<evidence type="ECO:0000256" key="2">
    <source>
        <dbReference type="ARBA" id="ARBA00022598"/>
    </source>
</evidence>
<accession>A0A1Q9CSK5</accession>
<dbReference type="Pfam" id="PF00749">
    <property type="entry name" value="tRNA-synt_1c"/>
    <property type="match status" value="2"/>
</dbReference>
<dbReference type="Pfam" id="PF03950">
    <property type="entry name" value="tRNA-synt_1c_C"/>
    <property type="match status" value="1"/>
</dbReference>
<dbReference type="Gene3D" id="3.40.50.620">
    <property type="entry name" value="HUPs"/>
    <property type="match status" value="1"/>
</dbReference>
<feature type="domain" description="Glutamyl/glutaminyl-tRNA synthetase class Ib anti-codon binding" evidence="10">
    <location>
        <begin position="405"/>
        <end position="459"/>
    </location>
</feature>
<feature type="compositionally biased region" description="Acidic residues" evidence="7">
    <location>
        <begin position="733"/>
        <end position="748"/>
    </location>
</feature>
<keyword evidence="8" id="KW-1133">Transmembrane helix</keyword>
<dbReference type="GO" id="GO:0006425">
    <property type="term" value="P:glutaminyl-tRNA aminoacylation"/>
    <property type="evidence" value="ECO:0007669"/>
    <property type="project" value="TreeGrafter"/>
</dbReference>
<dbReference type="PANTHER" id="PTHR43097">
    <property type="entry name" value="GLUTAMINE-TRNA LIGASE"/>
    <property type="match status" value="1"/>
</dbReference>
<dbReference type="InterPro" id="IPR020061">
    <property type="entry name" value="Glu_tRNA_lig_a-bdl"/>
</dbReference>
<dbReference type="EMBL" id="LSRX01000950">
    <property type="protein sequence ID" value="OLP85890.1"/>
    <property type="molecule type" value="Genomic_DNA"/>
</dbReference>
<keyword evidence="6" id="KW-0030">Aminoacyl-tRNA synthetase</keyword>
<evidence type="ECO:0000256" key="1">
    <source>
        <dbReference type="ARBA" id="ARBA00022490"/>
    </source>
</evidence>
<keyword evidence="8" id="KW-0472">Membrane</keyword>
<gene>
    <name evidence="12" type="primary">glnS</name>
    <name evidence="12" type="ORF">AK812_SmicGene33073</name>
</gene>
<dbReference type="OrthoDB" id="416697at2759"/>
<dbReference type="InterPro" id="IPR014729">
    <property type="entry name" value="Rossmann-like_a/b/a_fold"/>
</dbReference>
<dbReference type="Pfam" id="PF20974">
    <property type="entry name" value="tRNA-synt_1c_C2"/>
    <property type="match status" value="1"/>
</dbReference>
<feature type="region of interest" description="Disordered" evidence="7">
    <location>
        <begin position="707"/>
        <end position="791"/>
    </location>
</feature>
<keyword evidence="1" id="KW-0963">Cytoplasm</keyword>
<organism evidence="12 13">
    <name type="scientific">Symbiodinium microadriaticum</name>
    <name type="common">Dinoflagellate</name>
    <name type="synonym">Zooxanthella microadriatica</name>
    <dbReference type="NCBI Taxonomy" id="2951"/>
    <lineage>
        <taxon>Eukaryota</taxon>
        <taxon>Sar</taxon>
        <taxon>Alveolata</taxon>
        <taxon>Dinophyceae</taxon>
        <taxon>Suessiales</taxon>
        <taxon>Symbiodiniaceae</taxon>
        <taxon>Symbiodinium</taxon>
    </lineage>
</organism>
<feature type="compositionally biased region" description="Acidic residues" evidence="7">
    <location>
        <begin position="760"/>
        <end position="769"/>
    </location>
</feature>
<name>A0A1Q9CSK5_SYMMI</name>
<comment type="caution">
    <text evidence="12">The sequence shown here is derived from an EMBL/GenBank/DDBJ whole genome shotgun (WGS) entry which is preliminary data.</text>
</comment>
<dbReference type="Gene3D" id="1.25.40.10">
    <property type="entry name" value="Tetratricopeptide repeat domain"/>
    <property type="match status" value="1"/>
</dbReference>
<dbReference type="InterPro" id="IPR020059">
    <property type="entry name" value="Glu/Gln-tRNA-synth_Ib_codon-bd"/>
</dbReference>
<dbReference type="Gene3D" id="2.40.240.10">
    <property type="entry name" value="Ribosomal Protein L25, Chain P"/>
    <property type="match status" value="2"/>
</dbReference>
<dbReference type="InterPro" id="IPR050132">
    <property type="entry name" value="Gln/Glu-tRNA_Ligase"/>
</dbReference>
<feature type="region of interest" description="Disordered" evidence="7">
    <location>
        <begin position="243"/>
        <end position="275"/>
    </location>
</feature>
<sequence length="1086" mass="120947">MSQQANSLCRLRSLSKITYVATFPIIGGAQLWADSGRRRSCASDMDSSPGLERAGLSRLAPRRVASQSARVAGDATKAFVWAVYSVLLLGEELRRMQTPFCDLVNERVAGGHSYQAADVADAGNFVEDIVVGDIEKETYGGHVKSICLNFGIELDSAQKFDGKCNLRFDDTNPESEKQERYASDYFPLLYSWAEAFIEQGTGMKCGLGICGRAQCRGVARDLVKGAPFGIDIAPLCQEISEYRGSGEERPGKDSPYRDRPAEESHSPGHAHAVGDGTGLQIFRRMRAGEMEQELYDWFNEKVAGLPDALPLCQPPSSALPRQHEFARLEMTHIVGGYVEGWDDPRMPTISGMRRRGYPPAALRKLCELIGVTKVPTSVIEYTLLENCVRDVLQVTITNWPEGQEDLLLDMEDFQEEPEPGFKRLAPGRQVKLRYGYVIKCDEVVRGPDGEIQELRCSYDPDSLGKRSTPVTVRMYDKLFSEPRPEEAGDFLDALNPKSCEVLASAVPSFVPLGLATNSARCEPSVAGMVEKHKESGEDIFQVQFERCGFFAMDPKASSDGLVFNCTVAQRSDFGKAKQVRGKASKKKLKTAAASPVAQQVFGRPAVMSTAFAVPRPSLIDLNALPAQASCRKSRCQCSSQEPSSTEHGRHIGAAAAVLYCLRRGTKIARQAQRSREQAISAAVNIARDSTRRGRGRMSMQERKKLRMMEVQRKIRVLKGTRAVPGKPDKDASSDDDTSNEDSADDEEGSGGSSSSSAPVNEDEAGEGQEEWAFKREDKSKSSFKRRPLQVSDDARAVAETELYGQGGVATSKQLLDAGREFMFAKDWEKAADLLELVSDRISKEQLTRKLDYKVAQAIDDEATETLAIVYADSGRLSLAFNTYDVLRTRVADPEARKRAEVGWIQTAVRISESLQKEFRFDQCLELLLTVRELAQSRVAGNKLKEEIEMTIAMCLHKQGKKEEALEILREVRRNSGSRERKAQAQFVIDVMSVDAPLERNEEFHKVWDANFNLPKDITRSQPTARKSSSLNLSLSDQEREFRDWATKYWEERLRSPAYYAMLTLWVTWPFAIPVVSIMRRSGLLEY</sequence>
<evidence type="ECO:0000259" key="10">
    <source>
        <dbReference type="Pfam" id="PF03950"/>
    </source>
</evidence>
<evidence type="ECO:0000313" key="12">
    <source>
        <dbReference type="EMBL" id="OLP85890.1"/>
    </source>
</evidence>
<feature type="compositionally biased region" description="Basic and acidic residues" evidence="7">
    <location>
        <begin position="771"/>
        <end position="780"/>
    </location>
</feature>
<feature type="transmembrane region" description="Helical" evidence="8">
    <location>
        <begin position="1057"/>
        <end position="1078"/>
    </location>
</feature>
<dbReference type="InterPro" id="IPR011990">
    <property type="entry name" value="TPR-like_helical_dom_sf"/>
</dbReference>
<feature type="domain" description="tRNA synthetases class I (E and Q) anti-codon binding" evidence="11">
    <location>
        <begin position="466"/>
        <end position="553"/>
    </location>
</feature>
<keyword evidence="5" id="KW-0648">Protein biosynthesis</keyword>